<comment type="catalytic activity">
    <reaction evidence="7">
        <text>aldehydo-D-galacturonate = keto-D-tagaturonate</text>
        <dbReference type="Rhea" id="RHEA:27702"/>
        <dbReference type="ChEBI" id="CHEBI:12952"/>
        <dbReference type="ChEBI" id="CHEBI:17886"/>
    </reaction>
</comment>
<evidence type="ECO:0000256" key="3">
    <source>
        <dbReference type="ARBA" id="ARBA00008397"/>
    </source>
</evidence>
<dbReference type="RefSeq" id="WP_072879871.1">
    <property type="nucleotide sequence ID" value="NZ_FOKU01000011.1"/>
</dbReference>
<dbReference type="SUPFAM" id="SSF51556">
    <property type="entry name" value="Metallo-dependent hydrolases"/>
    <property type="match status" value="1"/>
</dbReference>
<comment type="catalytic activity">
    <reaction evidence="1 7">
        <text>D-glucuronate = D-fructuronate</text>
        <dbReference type="Rhea" id="RHEA:13049"/>
        <dbReference type="ChEBI" id="CHEBI:58720"/>
        <dbReference type="ChEBI" id="CHEBI:59863"/>
        <dbReference type="EC" id="5.3.1.12"/>
    </reaction>
</comment>
<dbReference type="UniPathway" id="UPA00246"/>
<evidence type="ECO:0000313" key="8">
    <source>
        <dbReference type="EMBL" id="SFC43932.1"/>
    </source>
</evidence>
<dbReference type="EC" id="5.3.1.12" evidence="4 7"/>
<name>A0A1M6WEE7_9FLAO</name>
<evidence type="ECO:0000256" key="7">
    <source>
        <dbReference type="HAMAP-Rule" id="MF_00675"/>
    </source>
</evidence>
<proteinExistence type="inferred from homology"/>
<comment type="similarity">
    <text evidence="3 7">Belongs to the metallo-dependent hydrolases superfamily. Uronate isomerase family.</text>
</comment>
<dbReference type="OrthoDB" id="9766564at2"/>
<evidence type="ECO:0000256" key="4">
    <source>
        <dbReference type="ARBA" id="ARBA00012546"/>
    </source>
</evidence>
<organism evidence="9 10">
    <name type="scientific">Flagellimonas taeanensis</name>
    <dbReference type="NCBI Taxonomy" id="1005926"/>
    <lineage>
        <taxon>Bacteria</taxon>
        <taxon>Pseudomonadati</taxon>
        <taxon>Bacteroidota</taxon>
        <taxon>Flavobacteriia</taxon>
        <taxon>Flavobacteriales</taxon>
        <taxon>Flavobacteriaceae</taxon>
        <taxon>Flagellimonas</taxon>
    </lineage>
</organism>
<dbReference type="GO" id="GO:0042840">
    <property type="term" value="P:D-glucuronate catabolic process"/>
    <property type="evidence" value="ECO:0007669"/>
    <property type="project" value="TreeGrafter"/>
</dbReference>
<dbReference type="NCBIfam" id="NF002794">
    <property type="entry name" value="PRK02925.1"/>
    <property type="match status" value="1"/>
</dbReference>
<evidence type="ECO:0000256" key="6">
    <source>
        <dbReference type="ARBA" id="ARBA00023235"/>
    </source>
</evidence>
<dbReference type="EMBL" id="FRAT01000005">
    <property type="protein sequence ID" value="SHK92150.1"/>
    <property type="molecule type" value="Genomic_DNA"/>
</dbReference>
<dbReference type="Gene3D" id="3.20.20.140">
    <property type="entry name" value="Metal-dependent hydrolases"/>
    <property type="match status" value="1"/>
</dbReference>
<dbReference type="Gene3D" id="1.10.2020.10">
    <property type="entry name" value="uronate isomerase, domain 2, chain A"/>
    <property type="match status" value="1"/>
</dbReference>
<dbReference type="Proteomes" id="UP000198940">
    <property type="component" value="Unassembled WGS sequence"/>
</dbReference>
<accession>A0A1M6WEE7</accession>
<evidence type="ECO:0000313" key="11">
    <source>
        <dbReference type="Proteomes" id="UP000198940"/>
    </source>
</evidence>
<comment type="pathway">
    <text evidence="2 7">Carbohydrate metabolism; pentose and glucuronate interconversion.</text>
</comment>
<keyword evidence="11" id="KW-1185">Reference proteome</keyword>
<dbReference type="Proteomes" id="UP000184031">
    <property type="component" value="Unassembled WGS sequence"/>
</dbReference>
<dbReference type="HAMAP" id="MF_00675">
    <property type="entry name" value="UxaC"/>
    <property type="match status" value="1"/>
</dbReference>
<dbReference type="EMBL" id="FOKU01000011">
    <property type="protein sequence ID" value="SFC43932.1"/>
    <property type="molecule type" value="Genomic_DNA"/>
</dbReference>
<evidence type="ECO:0000313" key="10">
    <source>
        <dbReference type="Proteomes" id="UP000184031"/>
    </source>
</evidence>
<dbReference type="Pfam" id="PF02614">
    <property type="entry name" value="UxaC"/>
    <property type="match status" value="1"/>
</dbReference>
<gene>
    <name evidence="7" type="primary">uxaC</name>
    <name evidence="8" type="ORF">SAMN04487891_11139</name>
    <name evidence="9" type="ORF">SAMN05216293_2272</name>
</gene>
<dbReference type="STRING" id="1055723.SAMN05216293_2272"/>
<sequence length="477" mass="53984">MKNFIHDDFLLETDHAKELYHDYAKNQPIIDYHSHLSPKELAGNRVFENMTQLWIDGDHYKWRAMRALGIPEKYITGEAPDSEKFNKWAETVPYALRNPLYHWTHLELNRYFGIGDLLTPKTAGKIYEECNAKLGLEDYSARGLIHRMNVEVVCTTDNPLDSLDHHRDLAESGWPVKVLPTFRPDGLITIEGAAFIDYLSSLSKITNIKIIDFETLGQAIKKRVEYFHKNGCRLSDHGLPHAYAMDFTEAEINNILSERLQGGTISKKEVAQYKSAVLGLLGGLYTEKNWTMQLHLGPIRNTNEVILSKVGFNAGVDSIGDFQQAEQLAGLLNGLNNKGHLPKTVLYNSNPNDNELFATMAGNFNGDGIKGKVQFGAAWWFLDQMDGITNQLNALSNMGLLSCSVGMLTDSRSFLSFPRHEYYRRILCNLLGKDIKAGLLPNDMEWIGKIVRDITYNNAKDFFQFPSYVEKAPLENG</sequence>
<evidence type="ECO:0000313" key="9">
    <source>
        <dbReference type="EMBL" id="SHK92150.1"/>
    </source>
</evidence>
<dbReference type="GO" id="GO:0019698">
    <property type="term" value="P:D-galacturonate catabolic process"/>
    <property type="evidence" value="ECO:0007669"/>
    <property type="project" value="TreeGrafter"/>
</dbReference>
<evidence type="ECO:0000256" key="5">
    <source>
        <dbReference type="ARBA" id="ARBA00020555"/>
    </source>
</evidence>
<evidence type="ECO:0000256" key="1">
    <source>
        <dbReference type="ARBA" id="ARBA00001165"/>
    </source>
</evidence>
<dbReference type="AlphaFoldDB" id="A0A1M6WEE7"/>
<protein>
    <recommendedName>
        <fullName evidence="5 7">Uronate isomerase</fullName>
        <ecNumber evidence="4 7">5.3.1.12</ecNumber>
    </recommendedName>
    <alternativeName>
        <fullName evidence="7">Glucuronate isomerase</fullName>
    </alternativeName>
    <alternativeName>
        <fullName evidence="7">Uronic isomerase</fullName>
    </alternativeName>
</protein>
<comment type="caution">
    <text evidence="9">The sequence shown here is derived from an EMBL/GenBank/DDBJ whole genome shotgun (WGS) entry which is preliminary data.</text>
</comment>
<evidence type="ECO:0000256" key="2">
    <source>
        <dbReference type="ARBA" id="ARBA00004892"/>
    </source>
</evidence>
<dbReference type="GO" id="GO:0008880">
    <property type="term" value="F:glucuronate isomerase activity"/>
    <property type="evidence" value="ECO:0007669"/>
    <property type="project" value="UniProtKB-UniRule"/>
</dbReference>
<dbReference type="PANTHER" id="PTHR30068">
    <property type="entry name" value="URONATE ISOMERASE"/>
    <property type="match status" value="1"/>
</dbReference>
<reference evidence="9 10" key="1">
    <citation type="submission" date="2016-11" db="EMBL/GenBank/DDBJ databases">
        <authorList>
            <person name="Varghese N."/>
            <person name="Submissions S."/>
        </authorList>
    </citation>
    <scope>NUCLEOTIDE SEQUENCE [LARGE SCALE GENOMIC DNA]</scope>
    <source>
        <strain evidence="9 10">CGMCC 1.12174</strain>
        <strain evidence="8 11">DSM 26351</strain>
    </source>
</reference>
<dbReference type="InterPro" id="IPR032466">
    <property type="entry name" value="Metal_Hydrolase"/>
</dbReference>
<keyword evidence="6 7" id="KW-0413">Isomerase</keyword>
<dbReference type="InterPro" id="IPR003766">
    <property type="entry name" value="Uronate_isomerase"/>
</dbReference>
<dbReference type="PANTHER" id="PTHR30068:SF4">
    <property type="entry name" value="URONATE ISOMERASE"/>
    <property type="match status" value="1"/>
</dbReference>